<dbReference type="VEuPathDB" id="FungiDB:PC110_g339"/>
<feature type="domain" description="DUF7869" evidence="1">
    <location>
        <begin position="3"/>
        <end position="93"/>
    </location>
</feature>
<dbReference type="EMBL" id="MJFZ01000003">
    <property type="protein sequence ID" value="RAW43531.1"/>
    <property type="molecule type" value="Genomic_DNA"/>
</dbReference>
<reference evidence="2" key="2">
    <citation type="submission" date="2018-10" db="EMBL/GenBank/DDBJ databases">
        <title>Effector identification in a new, highly contiguous assembly of the strawberry crown rot pathogen Phytophthora cactorum.</title>
        <authorList>
            <person name="Armitage A.D."/>
            <person name="Nellist C.F."/>
            <person name="Bates H."/>
            <person name="Vickerstaff R.J."/>
            <person name="Harrison R.J."/>
        </authorList>
    </citation>
    <scope>NUCLEOTIDE SEQUENCE</scope>
    <source>
        <strain evidence="2">4040</strain>
    </source>
</reference>
<dbReference type="PANTHER" id="PTHR34415:SF1">
    <property type="entry name" value="INTEGRASE CATALYTIC DOMAIN-CONTAINING PROTEIN"/>
    <property type="match status" value="1"/>
</dbReference>
<dbReference type="AlphaFoldDB" id="A0A329T4A1"/>
<reference evidence="3 4" key="1">
    <citation type="submission" date="2018-01" db="EMBL/GenBank/DDBJ databases">
        <title>Draft genome of the strawberry crown rot pathogen Phytophthora cactorum.</title>
        <authorList>
            <person name="Armitage A.D."/>
            <person name="Lysoe E."/>
            <person name="Nellist C.F."/>
            <person name="Harrison R.J."/>
            <person name="Brurberg M.B."/>
        </authorList>
    </citation>
    <scope>NUCLEOTIDE SEQUENCE [LARGE SCALE GENOMIC DNA]</scope>
    <source>
        <strain evidence="3 4">10300</strain>
    </source>
</reference>
<dbReference type="STRING" id="29920.A0A329T4A1"/>
<comment type="caution">
    <text evidence="3">The sequence shown here is derived from an EMBL/GenBank/DDBJ whole genome shotgun (WGS) entry which is preliminary data.</text>
</comment>
<evidence type="ECO:0000259" key="1">
    <source>
        <dbReference type="Pfam" id="PF25273"/>
    </source>
</evidence>
<dbReference type="InterPro" id="IPR057191">
    <property type="entry name" value="DUF7869"/>
</dbReference>
<gene>
    <name evidence="3" type="ORF">PC110_g339</name>
    <name evidence="2" type="ORF">PC117_g24048</name>
</gene>
<keyword evidence="4" id="KW-1185">Reference proteome</keyword>
<name>A0A329T4A1_9STRA</name>
<dbReference type="PANTHER" id="PTHR34415">
    <property type="entry name" value="INTEGRASE CATALYTIC DOMAIN-CONTAINING PROTEIN"/>
    <property type="match status" value="1"/>
</dbReference>
<evidence type="ECO:0000313" key="2">
    <source>
        <dbReference type="EMBL" id="KAG2892219.1"/>
    </source>
</evidence>
<dbReference type="Proteomes" id="UP000251314">
    <property type="component" value="Unassembled WGS sequence"/>
</dbReference>
<dbReference type="Pfam" id="PF25273">
    <property type="entry name" value="DUF7869"/>
    <property type="match status" value="1"/>
</dbReference>
<dbReference type="OrthoDB" id="98589at2759"/>
<dbReference type="Proteomes" id="UP000736787">
    <property type="component" value="Unassembled WGS sequence"/>
</dbReference>
<organism evidence="3 4">
    <name type="scientific">Phytophthora cactorum</name>
    <dbReference type="NCBI Taxonomy" id="29920"/>
    <lineage>
        <taxon>Eukaryota</taxon>
        <taxon>Sar</taxon>
        <taxon>Stramenopiles</taxon>
        <taxon>Oomycota</taxon>
        <taxon>Peronosporomycetes</taxon>
        <taxon>Peronosporales</taxon>
        <taxon>Peronosporaceae</taxon>
        <taxon>Phytophthora</taxon>
    </lineage>
</organism>
<evidence type="ECO:0000313" key="3">
    <source>
        <dbReference type="EMBL" id="RAW43531.1"/>
    </source>
</evidence>
<evidence type="ECO:0000313" key="4">
    <source>
        <dbReference type="Proteomes" id="UP000251314"/>
    </source>
</evidence>
<sequence>MSTFEHVAYKCFVKGHTKISCDRGFGHIRKHMATTDCWTVDQVVDAVKTAPSSSETVYISRGSDIFRKYKTVLNEQYKKLEGIQQFQVFTMDHLTPGFVQCRKGPHDEPQAKDLRRKIDGVLTSKNKVTAMMSDYTEVLPPSCLKAEKIHQDALHHSPVSTRRVQGRYYLRQTYSAARRRS</sequence>
<proteinExistence type="predicted"/>
<protein>
    <recommendedName>
        <fullName evidence="1">DUF7869 domain-containing protein</fullName>
    </recommendedName>
</protein>
<accession>A0A329T4A1</accession>
<dbReference type="EMBL" id="RCMK01001544">
    <property type="protein sequence ID" value="KAG2892219.1"/>
    <property type="molecule type" value="Genomic_DNA"/>
</dbReference>